<comment type="similarity">
    <text evidence="1">Belongs to the CdaR family.</text>
</comment>
<feature type="domain" description="RsbT co-antagonist protein RsbRD N-terminal" evidence="3">
    <location>
        <begin position="33"/>
        <end position="177"/>
    </location>
</feature>
<dbReference type="PANTHER" id="PTHR33744">
    <property type="entry name" value="CARBOHYDRATE DIACID REGULATOR"/>
    <property type="match status" value="1"/>
</dbReference>
<evidence type="ECO:0000313" key="6">
    <source>
        <dbReference type="Proteomes" id="UP000007517"/>
    </source>
</evidence>
<dbReference type="EMBL" id="FO117623">
    <property type="protein sequence ID" value="CCG03161.1"/>
    <property type="molecule type" value="Genomic_DNA"/>
</dbReference>
<dbReference type="KEGG" id="bsd:BLASA_2255"/>
<keyword evidence="6" id="KW-1185">Reference proteome</keyword>
<dbReference type="Pfam" id="PF13556">
    <property type="entry name" value="HTH_30"/>
    <property type="match status" value="1"/>
</dbReference>
<dbReference type="Pfam" id="PF17853">
    <property type="entry name" value="GGDEF_2"/>
    <property type="match status" value="1"/>
</dbReference>
<dbReference type="Proteomes" id="UP000007517">
    <property type="component" value="Chromosome"/>
</dbReference>
<sequence length="438" mass="47943">MEQGSGVRAPEGGTGRVLALVTEAAQRLDRRQPRLAREMSELILRHIRSLDVDPQFLELLRASVDANTKTLTHILINHIPIEHLQPTTAAVEYALRLAQREVPANSLVRAYSVGKDDFIEQMFPDVQALDCSAEEKLEVLHHMATVVGRYIDWISQYVFEAYEKERERWLSTQGTVRAALIHDVLAGQKVAPAHFERETGYRLSAHHLGMVVWSVDAAPAPDELRSLTSVVSKVAAGAGCSGAPLVTAVDRATAWAWLPFRVRPTEVDMAQICRLVEQTRNCRATLGLSGSGVAGFRRTHAQAQATRRLAVASGETTPVMGFGDEGVAITSMLAGDLGSARAWISEVLGDLAQDNDGAGVLRETLRVFYLTGENYTDTAEIMRLHRNTVKYRVSRALGLRDGPRRSHRVDLAVALNACHFLGSAVLADPGPRAPAIVR</sequence>
<dbReference type="HOGENOM" id="CLU_051160_1_0_11"/>
<dbReference type="AlphaFoldDB" id="H6RUJ4"/>
<reference evidence="6" key="2">
    <citation type="submission" date="2012-02" db="EMBL/GenBank/DDBJ databases">
        <title>Complete genome sequence of Blastococcus saxobsidens strain DD2.</title>
        <authorList>
            <person name="Genoscope."/>
        </authorList>
    </citation>
    <scope>NUCLEOTIDE SEQUENCE [LARGE SCALE GENOMIC DNA]</scope>
    <source>
        <strain evidence="6">DD2</strain>
    </source>
</reference>
<gene>
    <name evidence="5" type="ordered locus">BLASA_2255</name>
</gene>
<feature type="domain" description="PucR C-terminal helix-turn-helix" evidence="2">
    <location>
        <begin position="361"/>
        <end position="416"/>
    </location>
</feature>
<dbReference type="Gene3D" id="1.10.10.2840">
    <property type="entry name" value="PucR C-terminal helix-turn-helix domain"/>
    <property type="match status" value="1"/>
</dbReference>
<organism evidence="5 6">
    <name type="scientific">Blastococcus saxobsidens (strain DD2)</name>
    <dbReference type="NCBI Taxonomy" id="1146883"/>
    <lineage>
        <taxon>Bacteria</taxon>
        <taxon>Bacillati</taxon>
        <taxon>Actinomycetota</taxon>
        <taxon>Actinomycetes</taxon>
        <taxon>Geodermatophilales</taxon>
        <taxon>Geodermatophilaceae</taxon>
        <taxon>Blastococcus</taxon>
    </lineage>
</organism>
<dbReference type="InterPro" id="IPR025751">
    <property type="entry name" value="RsbRD_N_dom"/>
</dbReference>
<evidence type="ECO:0000259" key="2">
    <source>
        <dbReference type="Pfam" id="PF13556"/>
    </source>
</evidence>
<protein>
    <recommendedName>
        <fullName evidence="7">PucR family transcriptional regulator</fullName>
    </recommendedName>
</protein>
<dbReference type="InterPro" id="IPR025736">
    <property type="entry name" value="PucR_C-HTH_dom"/>
</dbReference>
<dbReference type="InterPro" id="IPR042070">
    <property type="entry name" value="PucR_C-HTH_sf"/>
</dbReference>
<proteinExistence type="inferred from homology"/>
<dbReference type="Pfam" id="PF14361">
    <property type="entry name" value="RsbRD_N"/>
    <property type="match status" value="1"/>
</dbReference>
<reference evidence="5 6" key="1">
    <citation type="journal article" date="2012" name="J. Bacteriol.">
        <title>Genome Sequence of Blastococcus saxobsidens DD2, a Stone-Inhabiting Bacterium.</title>
        <authorList>
            <person name="Chouaia B."/>
            <person name="Crotti E."/>
            <person name="Brusetti L."/>
            <person name="Daffonchio D."/>
            <person name="Essoussi I."/>
            <person name="Nouioui I."/>
            <person name="Sbissi I."/>
            <person name="Ghodhbane-Gtari F."/>
            <person name="Gtari M."/>
            <person name="Vacherie B."/>
            <person name="Barbe V."/>
            <person name="Medigue C."/>
            <person name="Gury J."/>
            <person name="Pujic P."/>
            <person name="Normand P."/>
        </authorList>
    </citation>
    <scope>NUCLEOTIDE SEQUENCE [LARGE SCALE GENOMIC DNA]</scope>
    <source>
        <strain evidence="5 6">DD2</strain>
    </source>
</reference>
<dbReference type="PANTHER" id="PTHR33744:SF1">
    <property type="entry name" value="DNA-BINDING TRANSCRIPTIONAL ACTIVATOR ADER"/>
    <property type="match status" value="1"/>
</dbReference>
<evidence type="ECO:0000313" key="5">
    <source>
        <dbReference type="EMBL" id="CCG03161.1"/>
    </source>
</evidence>
<evidence type="ECO:0008006" key="7">
    <source>
        <dbReference type="Google" id="ProtNLM"/>
    </source>
</evidence>
<dbReference type="InterPro" id="IPR051448">
    <property type="entry name" value="CdaR-like_regulators"/>
</dbReference>
<dbReference type="InterPro" id="IPR041522">
    <property type="entry name" value="CdaR_GGDEF"/>
</dbReference>
<feature type="domain" description="CdaR GGDEF-like" evidence="4">
    <location>
        <begin position="197"/>
        <end position="308"/>
    </location>
</feature>
<evidence type="ECO:0000259" key="3">
    <source>
        <dbReference type="Pfam" id="PF14361"/>
    </source>
</evidence>
<accession>H6RUJ4</accession>
<dbReference type="eggNOG" id="COG2508">
    <property type="taxonomic scope" value="Bacteria"/>
</dbReference>
<evidence type="ECO:0000256" key="1">
    <source>
        <dbReference type="ARBA" id="ARBA00006754"/>
    </source>
</evidence>
<name>H6RUJ4_BLASD</name>
<evidence type="ECO:0000259" key="4">
    <source>
        <dbReference type="Pfam" id="PF17853"/>
    </source>
</evidence>
<dbReference type="STRING" id="1146883.BLASA_2255"/>